<dbReference type="Proteomes" id="UP000480275">
    <property type="component" value="Unassembled WGS sequence"/>
</dbReference>
<dbReference type="Pfam" id="PF03937">
    <property type="entry name" value="Sdh5"/>
    <property type="match status" value="1"/>
</dbReference>
<dbReference type="InterPro" id="IPR005631">
    <property type="entry name" value="SDH"/>
</dbReference>
<evidence type="ECO:0000313" key="7">
    <source>
        <dbReference type="Proteomes" id="UP000480275"/>
    </source>
</evidence>
<dbReference type="SUPFAM" id="SSF109910">
    <property type="entry name" value="YgfY-like"/>
    <property type="match status" value="1"/>
</dbReference>
<evidence type="ECO:0000256" key="2">
    <source>
        <dbReference type="ARBA" id="ARBA00008571"/>
    </source>
</evidence>
<dbReference type="PANTHER" id="PTHR39585">
    <property type="entry name" value="FAD ASSEMBLY FACTOR SDHE"/>
    <property type="match status" value="1"/>
</dbReference>
<dbReference type="OrthoDB" id="9180899at2"/>
<dbReference type="Gene3D" id="1.10.150.250">
    <property type="entry name" value="Flavinator of succinate dehydrogenase"/>
    <property type="match status" value="1"/>
</dbReference>
<protein>
    <recommendedName>
        <fullName evidence="3">FAD assembly factor SdhE</fullName>
    </recommendedName>
</protein>
<gene>
    <name evidence="6" type="ORF">GHK24_00460</name>
</gene>
<dbReference type="PANTHER" id="PTHR39585:SF1">
    <property type="entry name" value="FAD ASSEMBLY FACTOR SDHE"/>
    <property type="match status" value="1"/>
</dbReference>
<dbReference type="InterPro" id="IPR050531">
    <property type="entry name" value="SdhE_FAD_assembly_factor"/>
</dbReference>
<keyword evidence="5" id="KW-0143">Chaperone</keyword>
<accession>A0A6L5JSX8</accession>
<comment type="subcellular location">
    <subcellularLocation>
        <location evidence="1">Cytoplasm</location>
    </subcellularLocation>
</comment>
<keyword evidence="4" id="KW-0963">Cytoplasm</keyword>
<evidence type="ECO:0000313" key="6">
    <source>
        <dbReference type="EMBL" id="MQY50256.1"/>
    </source>
</evidence>
<evidence type="ECO:0000256" key="3">
    <source>
        <dbReference type="ARBA" id="ARBA00019418"/>
    </source>
</evidence>
<name>A0A6L5JSX8_RHOTE</name>
<dbReference type="AlphaFoldDB" id="A0A6L5JSX8"/>
<reference evidence="6 7" key="1">
    <citation type="submission" date="2019-10" db="EMBL/GenBank/DDBJ databases">
        <title>Whole-genome sequence of the purple nonsulfur photosynthetic bacterium Rhodocyclus tenuis.</title>
        <authorList>
            <person name="Kyndt J.A."/>
            <person name="Meyer T.E."/>
        </authorList>
    </citation>
    <scope>NUCLEOTIDE SEQUENCE [LARGE SCALE GENOMIC DNA]</scope>
    <source>
        <strain evidence="6 7">DSM 110</strain>
    </source>
</reference>
<evidence type="ECO:0000256" key="5">
    <source>
        <dbReference type="ARBA" id="ARBA00023186"/>
    </source>
</evidence>
<sequence>MSDGAFAVDRDALNRLRWRCTRRALLELDLLLGHFLDTRFADLDEAQAQEFAELADLEDFALWPLINGDQEPKNPQQAAVLAMLRSSRTRNPA</sequence>
<dbReference type="GO" id="GO:0005737">
    <property type="term" value="C:cytoplasm"/>
    <property type="evidence" value="ECO:0007669"/>
    <property type="project" value="UniProtKB-SubCell"/>
</dbReference>
<proteinExistence type="inferred from homology"/>
<dbReference type="InterPro" id="IPR036714">
    <property type="entry name" value="SDH_sf"/>
</dbReference>
<dbReference type="GO" id="GO:0006105">
    <property type="term" value="P:succinate metabolic process"/>
    <property type="evidence" value="ECO:0007669"/>
    <property type="project" value="TreeGrafter"/>
</dbReference>
<dbReference type="EMBL" id="WIXJ01000001">
    <property type="protein sequence ID" value="MQY50256.1"/>
    <property type="molecule type" value="Genomic_DNA"/>
</dbReference>
<evidence type="ECO:0000256" key="4">
    <source>
        <dbReference type="ARBA" id="ARBA00022490"/>
    </source>
</evidence>
<organism evidence="6 7">
    <name type="scientific">Rhodocyclus tenuis</name>
    <name type="common">Rhodospirillum tenue</name>
    <dbReference type="NCBI Taxonomy" id="1066"/>
    <lineage>
        <taxon>Bacteria</taxon>
        <taxon>Pseudomonadati</taxon>
        <taxon>Pseudomonadota</taxon>
        <taxon>Betaproteobacteria</taxon>
        <taxon>Rhodocyclales</taxon>
        <taxon>Rhodocyclaceae</taxon>
        <taxon>Rhodocyclus</taxon>
    </lineage>
</organism>
<evidence type="ECO:0000256" key="1">
    <source>
        <dbReference type="ARBA" id="ARBA00004496"/>
    </source>
</evidence>
<comment type="similarity">
    <text evidence="2">Belongs to the SdhE FAD assembly factor family.</text>
</comment>
<comment type="caution">
    <text evidence="6">The sequence shown here is derived from an EMBL/GenBank/DDBJ whole genome shotgun (WGS) entry which is preliminary data.</text>
</comment>